<feature type="domain" description="CID" evidence="2">
    <location>
        <begin position="1"/>
        <end position="134"/>
    </location>
</feature>
<dbReference type="InterPro" id="IPR006569">
    <property type="entry name" value="CID_dom"/>
</dbReference>
<keyword evidence="4" id="KW-1185">Reference proteome</keyword>
<feature type="compositionally biased region" description="Low complexity" evidence="1">
    <location>
        <begin position="325"/>
        <end position="348"/>
    </location>
</feature>
<dbReference type="CDD" id="cd16981">
    <property type="entry name" value="CID_RPRD_like"/>
    <property type="match status" value="1"/>
</dbReference>
<evidence type="ECO:0000313" key="3">
    <source>
        <dbReference type="EMBL" id="KAK9826893.1"/>
    </source>
</evidence>
<feature type="region of interest" description="Disordered" evidence="1">
    <location>
        <begin position="289"/>
        <end position="348"/>
    </location>
</feature>
<dbReference type="SMART" id="SM00582">
    <property type="entry name" value="RPR"/>
    <property type="match status" value="1"/>
</dbReference>
<sequence>MSAFNTQALVDKLSRLNSSQQSIETISAWCTFYRKDARKVVGVWETEFARAPNVQKKMALLYLANDILQNSRKKGPEYVQEFFRVLPRPLQQLLKHSDDKTCKAVERLVAIWEERRVFGASGAKPFKEIVASAPSPRKSHVPGAAPAAAAGAVRPAPALNGAGAGPTTGGLVALAAALAEASDAAARGAALAERCEQALPQSLEDVGGTEGAAAARTLLNERGVLLAREAAARARAIALLQGLLQREEGGQRRAQEAAAACRERLAQLERPPAPAPPDPNSVDLYDDVAMDIYSPGGGDDAWTPPLPPDPLAGTGPPQLAPVVQASSHGARAPPSGAPGGADAPDAPAARGGEYGAAAGGGDAAAAAVAAQLAASGGVSVLLEALSNMPQDMQQRIGVDLSNIIQLGESALVAGDDEYDPEQGGAY</sequence>
<dbReference type="GO" id="GO:0031124">
    <property type="term" value="P:mRNA 3'-end processing"/>
    <property type="evidence" value="ECO:0007669"/>
    <property type="project" value="TreeGrafter"/>
</dbReference>
<evidence type="ECO:0000256" key="1">
    <source>
        <dbReference type="SAM" id="MobiDB-lite"/>
    </source>
</evidence>
<evidence type="ECO:0000259" key="2">
    <source>
        <dbReference type="PROSITE" id="PS51391"/>
    </source>
</evidence>
<accession>A0AAW1QZE6</accession>
<reference evidence="3 4" key="1">
    <citation type="journal article" date="2024" name="Nat. Commun.">
        <title>Phylogenomics reveals the evolutionary origins of lichenization in chlorophyte algae.</title>
        <authorList>
            <person name="Puginier C."/>
            <person name="Libourel C."/>
            <person name="Otte J."/>
            <person name="Skaloud P."/>
            <person name="Haon M."/>
            <person name="Grisel S."/>
            <person name="Petersen M."/>
            <person name="Berrin J.G."/>
            <person name="Delaux P.M."/>
            <person name="Dal Grande F."/>
            <person name="Keller J."/>
        </authorList>
    </citation>
    <scope>NUCLEOTIDE SEQUENCE [LARGE SCALE GENOMIC DNA]</scope>
    <source>
        <strain evidence="3 4">SAG 245.80</strain>
    </source>
</reference>
<name>A0AAW1QZE6_9CHLO</name>
<comment type="caution">
    <text evidence="3">The sequence shown here is derived from an EMBL/GenBank/DDBJ whole genome shotgun (WGS) entry which is preliminary data.</text>
</comment>
<dbReference type="EMBL" id="JALJOU010000061">
    <property type="protein sequence ID" value="KAK9826893.1"/>
    <property type="molecule type" value="Genomic_DNA"/>
</dbReference>
<organism evidence="3 4">
    <name type="scientific">Elliptochloris bilobata</name>
    <dbReference type="NCBI Taxonomy" id="381761"/>
    <lineage>
        <taxon>Eukaryota</taxon>
        <taxon>Viridiplantae</taxon>
        <taxon>Chlorophyta</taxon>
        <taxon>core chlorophytes</taxon>
        <taxon>Trebouxiophyceae</taxon>
        <taxon>Trebouxiophyceae incertae sedis</taxon>
        <taxon>Elliptochloris clade</taxon>
        <taxon>Elliptochloris</taxon>
    </lineage>
</organism>
<proteinExistence type="predicted"/>
<dbReference type="Proteomes" id="UP001445335">
    <property type="component" value="Unassembled WGS sequence"/>
</dbReference>
<dbReference type="InterPro" id="IPR008942">
    <property type="entry name" value="ENTH_VHS"/>
</dbReference>
<protein>
    <recommendedName>
        <fullName evidence="2">CID domain-containing protein</fullName>
    </recommendedName>
</protein>
<dbReference type="PANTHER" id="PTHR12460">
    <property type="entry name" value="CYCLIN-DEPENDENT KINASE INHIBITOR-RELATED PROTEIN"/>
    <property type="match status" value="1"/>
</dbReference>
<dbReference type="AlphaFoldDB" id="A0AAW1QZE6"/>
<evidence type="ECO:0000313" key="4">
    <source>
        <dbReference type="Proteomes" id="UP001445335"/>
    </source>
</evidence>
<dbReference type="Pfam" id="PF04818">
    <property type="entry name" value="CID"/>
    <property type="match status" value="1"/>
</dbReference>
<dbReference type="PANTHER" id="PTHR12460:SF0">
    <property type="entry name" value="CID DOMAIN-CONTAINING PROTEIN-RELATED"/>
    <property type="match status" value="1"/>
</dbReference>
<dbReference type="PROSITE" id="PS51391">
    <property type="entry name" value="CID"/>
    <property type="match status" value="1"/>
</dbReference>
<dbReference type="Gene3D" id="1.25.40.90">
    <property type="match status" value="1"/>
</dbReference>
<dbReference type="GO" id="GO:0000993">
    <property type="term" value="F:RNA polymerase II complex binding"/>
    <property type="evidence" value="ECO:0007669"/>
    <property type="project" value="TreeGrafter"/>
</dbReference>
<gene>
    <name evidence="3" type="ORF">WJX81_006004</name>
</gene>
<dbReference type="SUPFAM" id="SSF48464">
    <property type="entry name" value="ENTH/VHS domain"/>
    <property type="match status" value="1"/>
</dbReference>